<dbReference type="AlphaFoldDB" id="A0A401TSR0"/>
<gene>
    <name evidence="2" type="ORF">chiPu_0029776</name>
</gene>
<dbReference type="EMBL" id="BEZZ01165749">
    <property type="protein sequence ID" value="GCC45659.1"/>
    <property type="molecule type" value="Genomic_DNA"/>
</dbReference>
<feature type="compositionally biased region" description="Basic and acidic residues" evidence="1">
    <location>
        <begin position="40"/>
        <end position="49"/>
    </location>
</feature>
<sequence length="143" mass="16195">MDNARRRDGDEQKPRQVMRADEDRVDVQRQGQRQHRVHRAGREGDHDVGKPYMGGEADHRDEHGRYQDGDRKRAEPGIDVAEQGRGLHPRETGADQRADADQRDIAEPGRQAAIDQARAVQQAGGEHRAEHPAGWEFDPAQQE</sequence>
<name>A0A401TSR0_CHIPU</name>
<accession>A0A401TSR0</accession>
<feature type="compositionally biased region" description="Basic and acidic residues" evidence="1">
    <location>
        <begin position="56"/>
        <end position="76"/>
    </location>
</feature>
<organism evidence="2 3">
    <name type="scientific">Chiloscyllium punctatum</name>
    <name type="common">Brownbanded bambooshark</name>
    <name type="synonym">Hemiscyllium punctatum</name>
    <dbReference type="NCBI Taxonomy" id="137246"/>
    <lineage>
        <taxon>Eukaryota</taxon>
        <taxon>Metazoa</taxon>
        <taxon>Chordata</taxon>
        <taxon>Craniata</taxon>
        <taxon>Vertebrata</taxon>
        <taxon>Chondrichthyes</taxon>
        <taxon>Elasmobranchii</taxon>
        <taxon>Galeomorphii</taxon>
        <taxon>Galeoidea</taxon>
        <taxon>Orectolobiformes</taxon>
        <taxon>Hemiscylliidae</taxon>
        <taxon>Chiloscyllium</taxon>
    </lineage>
</organism>
<comment type="caution">
    <text evidence="2">The sequence shown here is derived from an EMBL/GenBank/DDBJ whole genome shotgun (WGS) entry which is preliminary data.</text>
</comment>
<proteinExistence type="predicted"/>
<keyword evidence="3" id="KW-1185">Reference proteome</keyword>
<feature type="compositionally biased region" description="Basic and acidic residues" evidence="1">
    <location>
        <begin position="88"/>
        <end position="107"/>
    </location>
</feature>
<protein>
    <submittedName>
        <fullName evidence="2">Uncharacterized protein</fullName>
    </submittedName>
</protein>
<evidence type="ECO:0000313" key="2">
    <source>
        <dbReference type="EMBL" id="GCC45659.1"/>
    </source>
</evidence>
<feature type="region of interest" description="Disordered" evidence="1">
    <location>
        <begin position="1"/>
        <end position="143"/>
    </location>
</feature>
<reference evidence="2 3" key="1">
    <citation type="journal article" date="2018" name="Nat. Ecol. Evol.">
        <title>Shark genomes provide insights into elasmobranch evolution and the origin of vertebrates.</title>
        <authorList>
            <person name="Hara Y"/>
            <person name="Yamaguchi K"/>
            <person name="Onimaru K"/>
            <person name="Kadota M"/>
            <person name="Koyanagi M"/>
            <person name="Keeley SD"/>
            <person name="Tatsumi K"/>
            <person name="Tanaka K"/>
            <person name="Motone F"/>
            <person name="Kageyama Y"/>
            <person name="Nozu R"/>
            <person name="Adachi N"/>
            <person name="Nishimura O"/>
            <person name="Nakagawa R"/>
            <person name="Tanegashima C"/>
            <person name="Kiyatake I"/>
            <person name="Matsumoto R"/>
            <person name="Murakumo K"/>
            <person name="Nishida K"/>
            <person name="Terakita A"/>
            <person name="Kuratani S"/>
            <person name="Sato K"/>
            <person name="Hyodo S Kuraku.S."/>
        </authorList>
    </citation>
    <scope>NUCLEOTIDE SEQUENCE [LARGE SCALE GENOMIC DNA]</scope>
</reference>
<evidence type="ECO:0000256" key="1">
    <source>
        <dbReference type="SAM" id="MobiDB-lite"/>
    </source>
</evidence>
<evidence type="ECO:0000313" key="3">
    <source>
        <dbReference type="Proteomes" id="UP000287033"/>
    </source>
</evidence>
<dbReference type="Proteomes" id="UP000287033">
    <property type="component" value="Unassembled WGS sequence"/>
</dbReference>
<feature type="compositionally biased region" description="Basic and acidic residues" evidence="1">
    <location>
        <begin position="1"/>
        <end position="27"/>
    </location>
</feature>